<evidence type="ECO:0000313" key="2">
    <source>
        <dbReference type="EMBL" id="EIC01775.1"/>
    </source>
</evidence>
<reference evidence="2 3" key="1">
    <citation type="submission" date="2011-09" db="EMBL/GenBank/DDBJ databases">
        <title>The draft genome of Treponema saccharophilum DSM 2985.</title>
        <authorList>
            <consortium name="US DOE Joint Genome Institute (JGI-PGF)"/>
            <person name="Lucas S."/>
            <person name="Copeland A."/>
            <person name="Lapidus A."/>
            <person name="Glavina del Rio T."/>
            <person name="Dalin E."/>
            <person name="Tice H."/>
            <person name="Bruce D."/>
            <person name="Goodwin L."/>
            <person name="Pitluck S."/>
            <person name="Peters L."/>
            <person name="Kyrpides N."/>
            <person name="Mavromatis K."/>
            <person name="Ivanova N."/>
            <person name="Markowitz V."/>
            <person name="Cheng J.-F."/>
            <person name="Hugenholtz P."/>
            <person name="Woyke T."/>
            <person name="Wu D."/>
            <person name="Gronow S."/>
            <person name="Wellnitz S."/>
            <person name="Brambilla E."/>
            <person name="Klenk H.-P."/>
            <person name="Eisen J.A."/>
        </authorList>
    </citation>
    <scope>NUCLEOTIDE SEQUENCE [LARGE SCALE GENOMIC DNA]</scope>
    <source>
        <strain evidence="2 3">DSM 2985</strain>
    </source>
</reference>
<accession>H7EL50</accession>
<keyword evidence="1" id="KW-0812">Transmembrane</keyword>
<protein>
    <submittedName>
        <fullName evidence="2">Uncharacterized protein</fullName>
    </submittedName>
</protein>
<feature type="transmembrane region" description="Helical" evidence="1">
    <location>
        <begin position="12"/>
        <end position="30"/>
    </location>
</feature>
<dbReference type="AlphaFoldDB" id="H7EL50"/>
<proteinExistence type="predicted"/>
<dbReference type="RefSeq" id="WP_002704542.1">
    <property type="nucleotide sequence ID" value="NZ_AGRW01000047.1"/>
</dbReference>
<keyword evidence="1" id="KW-1133">Transmembrane helix</keyword>
<evidence type="ECO:0000256" key="1">
    <source>
        <dbReference type="SAM" id="Phobius"/>
    </source>
</evidence>
<keyword evidence="3" id="KW-1185">Reference proteome</keyword>
<keyword evidence="1" id="KW-0472">Membrane</keyword>
<dbReference type="EMBL" id="AGRW01000047">
    <property type="protein sequence ID" value="EIC01775.1"/>
    <property type="molecule type" value="Genomic_DNA"/>
</dbReference>
<name>H7EL50_9SPIR</name>
<gene>
    <name evidence="2" type="ORF">TresaDRAFT_1064</name>
</gene>
<sequence length="76" mass="8121">MIKRLLVMILKLFVFGCIVLYTLFFLNKLFDLEVNAPAINNFLAAIAAIPIPGVGKVGGIVILVVGALTLSGAFDE</sequence>
<organism evidence="2 3">
    <name type="scientific">Treponema saccharophilum DSM 2985</name>
    <dbReference type="NCBI Taxonomy" id="907348"/>
    <lineage>
        <taxon>Bacteria</taxon>
        <taxon>Pseudomonadati</taxon>
        <taxon>Spirochaetota</taxon>
        <taxon>Spirochaetia</taxon>
        <taxon>Spirochaetales</taxon>
        <taxon>Treponemataceae</taxon>
        <taxon>Treponema</taxon>
    </lineage>
</organism>
<comment type="caution">
    <text evidence="2">The sequence shown here is derived from an EMBL/GenBank/DDBJ whole genome shotgun (WGS) entry which is preliminary data.</text>
</comment>
<dbReference type="Proteomes" id="UP000003571">
    <property type="component" value="Unassembled WGS sequence"/>
</dbReference>
<evidence type="ECO:0000313" key="3">
    <source>
        <dbReference type="Proteomes" id="UP000003571"/>
    </source>
</evidence>
<feature type="transmembrane region" description="Helical" evidence="1">
    <location>
        <begin position="42"/>
        <end position="70"/>
    </location>
</feature>